<dbReference type="InterPro" id="IPR025944">
    <property type="entry name" value="Sigma_54_int_dom_CS"/>
</dbReference>
<name>A0A2L2XCC3_9FIRM</name>
<dbReference type="InterPro" id="IPR000014">
    <property type="entry name" value="PAS"/>
</dbReference>
<proteinExistence type="predicted"/>
<dbReference type="Gene3D" id="3.30.450.40">
    <property type="match status" value="1"/>
</dbReference>
<evidence type="ECO:0000259" key="7">
    <source>
        <dbReference type="PROSITE" id="PS50112"/>
    </source>
</evidence>
<dbReference type="PROSITE" id="PS00688">
    <property type="entry name" value="SIGMA54_INTERACT_3"/>
    <property type="match status" value="1"/>
</dbReference>
<evidence type="ECO:0000313" key="9">
    <source>
        <dbReference type="Proteomes" id="UP000239549"/>
    </source>
</evidence>
<evidence type="ECO:0000256" key="5">
    <source>
        <dbReference type="ARBA" id="ARBA00023163"/>
    </source>
</evidence>
<dbReference type="Pfam" id="PF00158">
    <property type="entry name" value="Sigma54_activat"/>
    <property type="match status" value="1"/>
</dbReference>
<dbReference type="FunFam" id="3.40.50.300:FF:000006">
    <property type="entry name" value="DNA-binding transcriptional regulator NtrC"/>
    <property type="match status" value="1"/>
</dbReference>
<dbReference type="InterPro" id="IPR002197">
    <property type="entry name" value="HTH_Fis"/>
</dbReference>
<dbReference type="PANTHER" id="PTHR32071:SF57">
    <property type="entry name" value="C4-DICARBOXYLATE TRANSPORT TRANSCRIPTIONAL REGULATORY PROTEIN DCTD"/>
    <property type="match status" value="1"/>
</dbReference>
<accession>A0A2L2XCC3</accession>
<dbReference type="InterPro" id="IPR035965">
    <property type="entry name" value="PAS-like_dom_sf"/>
</dbReference>
<dbReference type="InterPro" id="IPR002078">
    <property type="entry name" value="Sigma_54_int"/>
</dbReference>
<keyword evidence="9" id="KW-1185">Reference proteome</keyword>
<dbReference type="Pfam" id="PF25601">
    <property type="entry name" value="AAA_lid_14"/>
    <property type="match status" value="1"/>
</dbReference>
<dbReference type="SUPFAM" id="SSF46689">
    <property type="entry name" value="Homeodomain-like"/>
    <property type="match status" value="1"/>
</dbReference>
<evidence type="ECO:0000259" key="6">
    <source>
        <dbReference type="PROSITE" id="PS50045"/>
    </source>
</evidence>
<evidence type="ECO:0000313" key="8">
    <source>
        <dbReference type="EMBL" id="GBF31866.1"/>
    </source>
</evidence>
<dbReference type="InterPro" id="IPR013767">
    <property type="entry name" value="PAS_fold"/>
</dbReference>
<dbReference type="PROSITE" id="PS00676">
    <property type="entry name" value="SIGMA54_INTERACT_2"/>
    <property type="match status" value="1"/>
</dbReference>
<keyword evidence="3" id="KW-0805">Transcription regulation</keyword>
<dbReference type="InterPro" id="IPR009057">
    <property type="entry name" value="Homeodomain-like_sf"/>
</dbReference>
<dbReference type="InterPro" id="IPR058031">
    <property type="entry name" value="AAA_lid_NorR"/>
</dbReference>
<dbReference type="NCBIfam" id="TIGR00229">
    <property type="entry name" value="sensory_box"/>
    <property type="match status" value="1"/>
</dbReference>
<dbReference type="Gene3D" id="3.40.50.300">
    <property type="entry name" value="P-loop containing nucleotide triphosphate hydrolases"/>
    <property type="match status" value="1"/>
</dbReference>
<keyword evidence="1" id="KW-0547">Nucleotide-binding</keyword>
<dbReference type="SMART" id="SM00091">
    <property type="entry name" value="PAS"/>
    <property type="match status" value="1"/>
</dbReference>
<feature type="domain" description="PAS" evidence="7">
    <location>
        <begin position="228"/>
        <end position="282"/>
    </location>
</feature>
<evidence type="ECO:0000256" key="3">
    <source>
        <dbReference type="ARBA" id="ARBA00023015"/>
    </source>
</evidence>
<evidence type="ECO:0000256" key="1">
    <source>
        <dbReference type="ARBA" id="ARBA00022741"/>
    </source>
</evidence>
<evidence type="ECO:0000256" key="4">
    <source>
        <dbReference type="ARBA" id="ARBA00023125"/>
    </source>
</evidence>
<dbReference type="Gene3D" id="1.10.8.60">
    <property type="match status" value="1"/>
</dbReference>
<keyword evidence="4" id="KW-0238">DNA-binding</keyword>
<evidence type="ECO:0000256" key="2">
    <source>
        <dbReference type="ARBA" id="ARBA00022840"/>
    </source>
</evidence>
<dbReference type="CDD" id="cd00009">
    <property type="entry name" value="AAA"/>
    <property type="match status" value="1"/>
</dbReference>
<dbReference type="PANTHER" id="PTHR32071">
    <property type="entry name" value="TRANSCRIPTIONAL REGULATORY PROTEIN"/>
    <property type="match status" value="1"/>
</dbReference>
<dbReference type="GO" id="GO:0043565">
    <property type="term" value="F:sequence-specific DNA binding"/>
    <property type="evidence" value="ECO:0007669"/>
    <property type="project" value="InterPro"/>
</dbReference>
<dbReference type="InterPro" id="IPR025943">
    <property type="entry name" value="Sigma_54_int_dom_ATP-bd_2"/>
</dbReference>
<dbReference type="PROSITE" id="PS50112">
    <property type="entry name" value="PAS"/>
    <property type="match status" value="1"/>
</dbReference>
<dbReference type="InterPro" id="IPR003593">
    <property type="entry name" value="AAA+_ATPase"/>
</dbReference>
<dbReference type="SUPFAM" id="SSF55781">
    <property type="entry name" value="GAF domain-like"/>
    <property type="match status" value="1"/>
</dbReference>
<dbReference type="CDD" id="cd00130">
    <property type="entry name" value="PAS"/>
    <property type="match status" value="1"/>
</dbReference>
<feature type="domain" description="Sigma-54 factor interaction" evidence="6">
    <location>
        <begin position="355"/>
        <end position="585"/>
    </location>
</feature>
<keyword evidence="2" id="KW-0067">ATP-binding</keyword>
<dbReference type="Proteomes" id="UP000239549">
    <property type="component" value="Unassembled WGS sequence"/>
</dbReference>
<dbReference type="SUPFAM" id="SSF52540">
    <property type="entry name" value="P-loop containing nucleoside triphosphate hydrolases"/>
    <property type="match status" value="1"/>
</dbReference>
<protein>
    <submittedName>
        <fullName evidence="8">Response regulator of zinc sigma-54-dependent two-component system</fullName>
    </submittedName>
</protein>
<dbReference type="GO" id="GO:0005524">
    <property type="term" value="F:ATP binding"/>
    <property type="evidence" value="ECO:0007669"/>
    <property type="project" value="UniProtKB-KW"/>
</dbReference>
<dbReference type="Pfam" id="PF02954">
    <property type="entry name" value="HTH_8"/>
    <property type="match status" value="1"/>
</dbReference>
<reference evidence="9" key="1">
    <citation type="submission" date="2018-02" db="EMBL/GenBank/DDBJ databases">
        <title>Genome sequence of Desulfocucumis palustris strain NAW-5.</title>
        <authorList>
            <person name="Watanabe M."/>
            <person name="Kojima H."/>
            <person name="Fukui M."/>
        </authorList>
    </citation>
    <scope>NUCLEOTIDE SEQUENCE [LARGE SCALE GENOMIC DNA]</scope>
    <source>
        <strain evidence="9">NAW-5</strain>
    </source>
</reference>
<dbReference type="InterPro" id="IPR029016">
    <property type="entry name" value="GAF-like_dom_sf"/>
</dbReference>
<gene>
    <name evidence="8" type="ORF">DCCM_0050</name>
</gene>
<dbReference type="SMART" id="SM00382">
    <property type="entry name" value="AAA"/>
    <property type="match status" value="1"/>
</dbReference>
<dbReference type="InterPro" id="IPR027417">
    <property type="entry name" value="P-loop_NTPase"/>
</dbReference>
<dbReference type="SUPFAM" id="SSF55785">
    <property type="entry name" value="PYP-like sensor domain (PAS domain)"/>
    <property type="match status" value="1"/>
</dbReference>
<dbReference type="PROSITE" id="PS00675">
    <property type="entry name" value="SIGMA54_INTERACT_1"/>
    <property type="match status" value="1"/>
</dbReference>
<sequence length="668" mass="74615">MISSNIFIIIMLAKRPSGKVLTFRGLLFLTLEISKTGGVVLMLLHKADKYKTRQFTGPYYPFPFLFINQDQGLYLKSPMLQSFSQQVAEVVSAVLGVDTGILAADLTIVAGSGKYLSLIGTKDSEVNYPDSSFLYTRVIKTKSSFIVENPVDEDYYSPVYMGELGEICCPITMGNIVIGIIALVAFNETQRARLLEKKEHLQSFLQHIAAMLASRVAENNAFMQLELAKNQLQALVESIHEGLLAIDHNNMITYCNAAAAKLLGRPKEEITGKRINYILPDSPLPEIMETGEGYRNKEEFHGEPPRRMHFLVTATPITLNSRPVGVVATLRDMTEARRLAYNLTGLQQKLGFDQIKGTGGKITEVKNKAFRVAQGSSTILITGESGTGKELFARAIHEASPRRNKPFVIVNCGAIPETLLESELFGYDEGSFTGARKGGRAGKFELADGGTVFLDEIGDLPLHLQVKLLHVLQRREIERVGSSKLIPVNVRVISATNRDLEAMCAANEFREDLYYRLSVIPLVIPPLREHREDINMLMNYFLDKYKNLLDKAIKRFDKDVAAAFCRYDWPGNVRELENAVEYAVNLASADEITMDGIPLKIRDNWLNPESKKGNTILKNRLNLAEKEVLTGYVKKIKAGNIKKGELAEILGISRVTLYRKLKQYGLDK</sequence>
<dbReference type="Gene3D" id="1.10.10.60">
    <property type="entry name" value="Homeodomain-like"/>
    <property type="match status" value="1"/>
</dbReference>
<dbReference type="InterPro" id="IPR025662">
    <property type="entry name" value="Sigma_54_int_dom_ATP-bd_1"/>
</dbReference>
<organism evidence="8 9">
    <name type="scientific">Desulfocucumis palustris</name>
    <dbReference type="NCBI Taxonomy" id="1898651"/>
    <lineage>
        <taxon>Bacteria</taxon>
        <taxon>Bacillati</taxon>
        <taxon>Bacillota</taxon>
        <taxon>Clostridia</taxon>
        <taxon>Eubacteriales</taxon>
        <taxon>Desulfocucumaceae</taxon>
        <taxon>Desulfocucumis</taxon>
    </lineage>
</organism>
<dbReference type="PROSITE" id="PS50045">
    <property type="entry name" value="SIGMA54_INTERACT_4"/>
    <property type="match status" value="1"/>
</dbReference>
<dbReference type="Pfam" id="PF00989">
    <property type="entry name" value="PAS"/>
    <property type="match status" value="1"/>
</dbReference>
<comment type="caution">
    <text evidence="8">The sequence shown here is derived from an EMBL/GenBank/DDBJ whole genome shotgun (WGS) entry which is preliminary data.</text>
</comment>
<dbReference type="GO" id="GO:0006355">
    <property type="term" value="P:regulation of DNA-templated transcription"/>
    <property type="evidence" value="ECO:0007669"/>
    <property type="project" value="InterPro"/>
</dbReference>
<keyword evidence="5" id="KW-0804">Transcription</keyword>
<dbReference type="EMBL" id="BFAV01000003">
    <property type="protein sequence ID" value="GBF31866.1"/>
    <property type="molecule type" value="Genomic_DNA"/>
</dbReference>
<dbReference type="Gene3D" id="3.30.450.20">
    <property type="entry name" value="PAS domain"/>
    <property type="match status" value="1"/>
</dbReference>
<dbReference type="AlphaFoldDB" id="A0A2L2XCC3"/>